<reference evidence="8" key="1">
    <citation type="submission" date="2020-08" db="EMBL/GenBank/DDBJ databases">
        <title>Genome public.</title>
        <authorList>
            <person name="Liu C."/>
            <person name="Sun Q."/>
        </authorList>
    </citation>
    <scope>NUCLEOTIDE SEQUENCE</scope>
    <source>
        <strain evidence="8">NSJ-52</strain>
    </source>
</reference>
<evidence type="ECO:0000256" key="1">
    <source>
        <dbReference type="ARBA" id="ARBA00001933"/>
    </source>
</evidence>
<keyword evidence="4 8" id="KW-0456">Lyase</keyword>
<dbReference type="InterPro" id="IPR004839">
    <property type="entry name" value="Aminotransferase_I/II_large"/>
</dbReference>
<dbReference type="InterPro" id="IPR036249">
    <property type="entry name" value="Thioredoxin-like_sf"/>
</dbReference>
<dbReference type="GO" id="GO:0047804">
    <property type="term" value="F:cysteine-S-conjugate beta-lyase activity"/>
    <property type="evidence" value="ECO:0007669"/>
    <property type="project" value="UniProtKB-EC"/>
</dbReference>
<accession>A0A8J6J844</accession>
<comment type="cofactor">
    <cofactor evidence="1">
        <name>pyridoxal 5'-phosphate</name>
        <dbReference type="ChEBI" id="CHEBI:597326"/>
    </cofactor>
</comment>
<dbReference type="PANTHER" id="PTHR43525">
    <property type="entry name" value="PROTEIN MALY"/>
    <property type="match status" value="1"/>
</dbReference>
<dbReference type="EC" id="4.4.1.13" evidence="2"/>
<dbReference type="Gene3D" id="3.40.640.10">
    <property type="entry name" value="Type I PLP-dependent aspartate aminotransferase-like (Major domain)"/>
    <property type="match status" value="1"/>
</dbReference>
<evidence type="ECO:0000256" key="4">
    <source>
        <dbReference type="ARBA" id="ARBA00023239"/>
    </source>
</evidence>
<protein>
    <recommendedName>
        <fullName evidence="2">cysteine-S-conjugate beta-lyase</fullName>
        <ecNumber evidence="2">4.4.1.13</ecNumber>
    </recommendedName>
</protein>
<feature type="domain" description="Aminotransferase class I/classII large" evidence="6">
    <location>
        <begin position="41"/>
        <end position="393"/>
    </location>
</feature>
<dbReference type="Gene3D" id="3.40.30.10">
    <property type="entry name" value="Glutaredoxin"/>
    <property type="match status" value="1"/>
</dbReference>
<evidence type="ECO:0000256" key="5">
    <source>
        <dbReference type="ARBA" id="ARBA00037974"/>
    </source>
</evidence>
<evidence type="ECO:0000256" key="2">
    <source>
        <dbReference type="ARBA" id="ARBA00012224"/>
    </source>
</evidence>
<dbReference type="Gene3D" id="3.90.1150.10">
    <property type="entry name" value="Aspartate Aminotransferase, domain 1"/>
    <property type="match status" value="1"/>
</dbReference>
<dbReference type="SUPFAM" id="SSF53383">
    <property type="entry name" value="PLP-dependent transferases"/>
    <property type="match status" value="1"/>
</dbReference>
<dbReference type="Pfam" id="PF00578">
    <property type="entry name" value="AhpC-TSA"/>
    <property type="match status" value="1"/>
</dbReference>
<dbReference type="PANTHER" id="PTHR43525:SF1">
    <property type="entry name" value="PROTEIN MALY"/>
    <property type="match status" value="1"/>
</dbReference>
<dbReference type="NCBIfam" id="TIGR04350">
    <property type="entry name" value="C_S_lyase_PatB"/>
    <property type="match status" value="1"/>
</dbReference>
<dbReference type="InterPro" id="IPR000866">
    <property type="entry name" value="AhpC/TSA"/>
</dbReference>
<dbReference type="CDD" id="cd00609">
    <property type="entry name" value="AAT_like"/>
    <property type="match status" value="1"/>
</dbReference>
<dbReference type="GO" id="GO:0016491">
    <property type="term" value="F:oxidoreductase activity"/>
    <property type="evidence" value="ECO:0007669"/>
    <property type="project" value="InterPro"/>
</dbReference>
<evidence type="ECO:0000313" key="8">
    <source>
        <dbReference type="EMBL" id="MBC5737797.1"/>
    </source>
</evidence>
<gene>
    <name evidence="8" type="ORF">H8S62_12345</name>
</gene>
<evidence type="ECO:0000313" key="9">
    <source>
        <dbReference type="Proteomes" id="UP000607645"/>
    </source>
</evidence>
<feature type="domain" description="Alkyl hydroperoxide reductase subunit C/ Thiol specific antioxidant" evidence="7">
    <location>
        <begin position="404"/>
        <end position="505"/>
    </location>
</feature>
<dbReference type="EMBL" id="JACOPQ010000009">
    <property type="protein sequence ID" value="MBC5737797.1"/>
    <property type="molecule type" value="Genomic_DNA"/>
</dbReference>
<dbReference type="InterPro" id="IPR015421">
    <property type="entry name" value="PyrdxlP-dep_Trfase_major"/>
</dbReference>
<keyword evidence="3" id="KW-0663">Pyridoxal phosphate</keyword>
<evidence type="ECO:0000256" key="3">
    <source>
        <dbReference type="ARBA" id="ARBA00022898"/>
    </source>
</evidence>
<proteinExistence type="inferred from homology"/>
<dbReference type="SUPFAM" id="SSF52833">
    <property type="entry name" value="Thioredoxin-like"/>
    <property type="match status" value="1"/>
</dbReference>
<dbReference type="CDD" id="cd02970">
    <property type="entry name" value="PRX_like2"/>
    <property type="match status" value="1"/>
</dbReference>
<dbReference type="Pfam" id="PF00155">
    <property type="entry name" value="Aminotran_1_2"/>
    <property type="match status" value="1"/>
</dbReference>
<evidence type="ECO:0000259" key="7">
    <source>
        <dbReference type="Pfam" id="PF00578"/>
    </source>
</evidence>
<sequence length="579" mass="64307">MAYDFDKLIDRHGTNCGKWEFMPVQNPNAGLSTLPFWVADMDFPCPDGVIEALHERVDRRIFGYSANFTGEFFRSVCGWFQHRFGWYVDSKDVFYCNGIVPALSYLIQIMTHEGDQVLVQPPVYRPFYKKIACNHRTAVDNRLVERDGTFGIDFADFEEKVKDPKTTLFLLCSPHNPTGRVWTEEELRRMGELCFRNGVRIVADEIHHDIVAPGVKHTPIEKLFPDHKDEIVTCASVSKTFNLAGMAYSNIIIHDPHLQALWAKRAQEDCGVMYPNPMSITAIQAAYATGEPWLDQLNGYLHDNLVFAQGYLAEHLPKARMTVPEGTYFAWVDVGPYLRGAARADLDSYLVKTADILIESGVEGAPTFGPGGENRLRINTACPRSMLEEGLRRMCTALDRVFPGDKLVDFDYATPWGTGSLSDNGGRPTLLIFLRYYGCTICQLDLANLKARYGEITAAGGRALVVLQSDGAGITAQIGPDHFPFELICDPDQALYRRFGVAPALSMEKMASAAVLKKIGAARAAGFTHGAYEGNELQLPAVLMLDAGLTVRRTHYGANPGDLPTVDEMAAWLSGKESK</sequence>
<name>A0A8J6J844_9FIRM</name>
<dbReference type="Proteomes" id="UP000607645">
    <property type="component" value="Unassembled WGS sequence"/>
</dbReference>
<dbReference type="InterPro" id="IPR051798">
    <property type="entry name" value="Class-II_PLP-Dep_Aminotrans"/>
</dbReference>
<dbReference type="AlphaFoldDB" id="A0A8J6J844"/>
<dbReference type="InterPro" id="IPR015422">
    <property type="entry name" value="PyrdxlP-dep_Trfase_small"/>
</dbReference>
<dbReference type="GO" id="GO:0030170">
    <property type="term" value="F:pyridoxal phosphate binding"/>
    <property type="evidence" value="ECO:0007669"/>
    <property type="project" value="InterPro"/>
</dbReference>
<keyword evidence="9" id="KW-1185">Reference proteome</keyword>
<dbReference type="InterPro" id="IPR027619">
    <property type="entry name" value="C-S_lyase_PatB-like"/>
</dbReference>
<evidence type="ECO:0000259" key="6">
    <source>
        <dbReference type="Pfam" id="PF00155"/>
    </source>
</evidence>
<dbReference type="RefSeq" id="WP_186919602.1">
    <property type="nucleotide sequence ID" value="NZ_JACOPQ010000009.1"/>
</dbReference>
<dbReference type="InterPro" id="IPR015424">
    <property type="entry name" value="PyrdxlP-dep_Trfase"/>
</dbReference>
<dbReference type="GO" id="GO:0016209">
    <property type="term" value="F:antioxidant activity"/>
    <property type="evidence" value="ECO:0007669"/>
    <property type="project" value="InterPro"/>
</dbReference>
<comment type="caution">
    <text evidence="8">The sequence shown here is derived from an EMBL/GenBank/DDBJ whole genome shotgun (WGS) entry which is preliminary data.</text>
</comment>
<comment type="similarity">
    <text evidence="5">Belongs to the class-II pyridoxal-phosphate-dependent aminotransferase family. MalY/PatB cystathionine beta-lyase subfamily.</text>
</comment>
<organism evidence="8 9">
    <name type="scientific">Lawsonibacter faecis</name>
    <dbReference type="NCBI Taxonomy" id="2763052"/>
    <lineage>
        <taxon>Bacteria</taxon>
        <taxon>Bacillati</taxon>
        <taxon>Bacillota</taxon>
        <taxon>Clostridia</taxon>
        <taxon>Eubacteriales</taxon>
        <taxon>Oscillospiraceae</taxon>
        <taxon>Lawsonibacter</taxon>
    </lineage>
</organism>